<accession>A0A498D8G4</accession>
<protein>
    <recommendedName>
        <fullName evidence="5">YusW-like protein</fullName>
    </recommendedName>
</protein>
<dbReference type="InterPro" id="IPR025623">
    <property type="entry name" value="YusW"/>
</dbReference>
<sequence length="164" mass="18644">MKKEILWIGSMMILSLVLVACGDNDEVENPPQNKSSENQQQADGDNTNTNTNTDTTTNSDYGFKKFELDADYQDNNDALDVDFENEQNDKMEASYRDKSQDIDLNDDAAMEELDKIFSSFNFDENTSDEEVLDSVAEAFNIPEDAQNMELEIEFSNGTEKAYQR</sequence>
<dbReference type="AlphaFoldDB" id="A0A498D8G4"/>
<name>A0A498D8G4_9BACI</name>
<feature type="chain" id="PRO_5019846123" description="YusW-like protein" evidence="2">
    <location>
        <begin position="23"/>
        <end position="164"/>
    </location>
</feature>
<feature type="compositionally biased region" description="Polar residues" evidence="1">
    <location>
        <begin position="30"/>
        <end position="44"/>
    </location>
</feature>
<comment type="caution">
    <text evidence="3">The sequence shown here is derived from an EMBL/GenBank/DDBJ whole genome shotgun (WGS) entry which is preliminary data.</text>
</comment>
<feature type="compositionally biased region" description="Low complexity" evidence="1">
    <location>
        <begin position="45"/>
        <end position="58"/>
    </location>
</feature>
<gene>
    <name evidence="3" type="ORF">D8M04_13950</name>
</gene>
<dbReference type="PROSITE" id="PS51257">
    <property type="entry name" value="PROKAR_LIPOPROTEIN"/>
    <property type="match status" value="1"/>
</dbReference>
<dbReference type="Proteomes" id="UP000270219">
    <property type="component" value="Unassembled WGS sequence"/>
</dbReference>
<feature type="region of interest" description="Disordered" evidence="1">
    <location>
        <begin position="27"/>
        <end position="60"/>
    </location>
</feature>
<dbReference type="OrthoDB" id="2452750at2"/>
<reference evidence="3 4" key="1">
    <citation type="submission" date="2018-10" db="EMBL/GenBank/DDBJ databases">
        <title>Oceanobacillus sp. YLB-02 draft genome.</title>
        <authorList>
            <person name="Yu L."/>
        </authorList>
    </citation>
    <scope>NUCLEOTIDE SEQUENCE [LARGE SCALE GENOMIC DNA]</scope>
    <source>
        <strain evidence="3 4">YLB-02</strain>
    </source>
</reference>
<dbReference type="EMBL" id="RCHR01000005">
    <property type="protein sequence ID" value="RLL42656.1"/>
    <property type="molecule type" value="Genomic_DNA"/>
</dbReference>
<evidence type="ECO:0008006" key="5">
    <source>
        <dbReference type="Google" id="ProtNLM"/>
    </source>
</evidence>
<dbReference type="Pfam" id="PF14039">
    <property type="entry name" value="YusW"/>
    <property type="match status" value="1"/>
</dbReference>
<evidence type="ECO:0000313" key="4">
    <source>
        <dbReference type="Proteomes" id="UP000270219"/>
    </source>
</evidence>
<dbReference type="RefSeq" id="WP_121524007.1">
    <property type="nucleotide sequence ID" value="NZ_RCHR01000005.1"/>
</dbReference>
<feature type="signal peptide" evidence="2">
    <location>
        <begin position="1"/>
        <end position="22"/>
    </location>
</feature>
<evidence type="ECO:0000256" key="1">
    <source>
        <dbReference type="SAM" id="MobiDB-lite"/>
    </source>
</evidence>
<proteinExistence type="predicted"/>
<keyword evidence="4" id="KW-1185">Reference proteome</keyword>
<evidence type="ECO:0000313" key="3">
    <source>
        <dbReference type="EMBL" id="RLL42656.1"/>
    </source>
</evidence>
<evidence type="ECO:0000256" key="2">
    <source>
        <dbReference type="SAM" id="SignalP"/>
    </source>
</evidence>
<keyword evidence="2" id="KW-0732">Signal</keyword>
<organism evidence="3 4">
    <name type="scientific">Oceanobacillus piezotolerans</name>
    <dbReference type="NCBI Taxonomy" id="2448030"/>
    <lineage>
        <taxon>Bacteria</taxon>
        <taxon>Bacillati</taxon>
        <taxon>Bacillota</taxon>
        <taxon>Bacilli</taxon>
        <taxon>Bacillales</taxon>
        <taxon>Bacillaceae</taxon>
        <taxon>Oceanobacillus</taxon>
    </lineage>
</organism>